<reference evidence="2" key="1">
    <citation type="submission" date="2023-03" db="EMBL/GenBank/DDBJ databases">
        <title>Massive genome expansion in bonnet fungi (Mycena s.s.) driven by repeated elements and novel gene families across ecological guilds.</title>
        <authorList>
            <consortium name="Lawrence Berkeley National Laboratory"/>
            <person name="Harder C.B."/>
            <person name="Miyauchi S."/>
            <person name="Viragh M."/>
            <person name="Kuo A."/>
            <person name="Thoen E."/>
            <person name="Andreopoulos B."/>
            <person name="Lu D."/>
            <person name="Skrede I."/>
            <person name="Drula E."/>
            <person name="Henrissat B."/>
            <person name="Morin E."/>
            <person name="Kohler A."/>
            <person name="Barry K."/>
            <person name="LaButti K."/>
            <person name="Morin E."/>
            <person name="Salamov A."/>
            <person name="Lipzen A."/>
            <person name="Mereny Z."/>
            <person name="Hegedus B."/>
            <person name="Baldrian P."/>
            <person name="Stursova M."/>
            <person name="Weitz H."/>
            <person name="Taylor A."/>
            <person name="Grigoriev I.V."/>
            <person name="Nagy L.G."/>
            <person name="Martin F."/>
            <person name="Kauserud H."/>
        </authorList>
    </citation>
    <scope>NUCLEOTIDE SEQUENCE</scope>
    <source>
        <strain evidence="2">9144</strain>
    </source>
</reference>
<dbReference type="AlphaFoldDB" id="A0AAD6Y3F7"/>
<evidence type="ECO:0000313" key="3">
    <source>
        <dbReference type="Proteomes" id="UP001219525"/>
    </source>
</evidence>
<evidence type="ECO:0000313" key="2">
    <source>
        <dbReference type="EMBL" id="KAJ7199360.1"/>
    </source>
</evidence>
<feature type="non-terminal residue" evidence="2">
    <location>
        <position position="72"/>
    </location>
</feature>
<protein>
    <submittedName>
        <fullName evidence="2">Aromatic peroxygenase</fullName>
    </submittedName>
</protein>
<name>A0AAD6Y3F7_9AGAR</name>
<feature type="domain" description="Heme haloperoxidase family profile" evidence="1">
    <location>
        <begin position="3"/>
        <end position="72"/>
    </location>
</feature>
<evidence type="ECO:0000259" key="1">
    <source>
        <dbReference type="Pfam" id="PF01328"/>
    </source>
</evidence>
<dbReference type="InterPro" id="IPR000028">
    <property type="entry name" value="Chloroperoxidase"/>
</dbReference>
<gene>
    <name evidence="2" type="ORF">GGX14DRAFT_329652</name>
</gene>
<dbReference type="Pfam" id="PF01328">
    <property type="entry name" value="Peroxidase_2"/>
    <property type="match status" value="1"/>
</dbReference>
<dbReference type="InterPro" id="IPR036851">
    <property type="entry name" value="Chloroperoxidase-like_sf"/>
</dbReference>
<sequence length="72" mass="8240">VLRTDGKNIKFTEMGDKFQGMYNFAPTFCRFVPGYAADMLHKDYHKVSSRSRVMILTFDLAGISLHNGIEHD</sequence>
<dbReference type="SUPFAM" id="SSF47571">
    <property type="entry name" value="Cloroperoxidase"/>
    <property type="match status" value="1"/>
</dbReference>
<feature type="non-terminal residue" evidence="2">
    <location>
        <position position="1"/>
    </location>
</feature>
<dbReference type="EMBL" id="JARJCW010000068">
    <property type="protein sequence ID" value="KAJ7199360.1"/>
    <property type="molecule type" value="Genomic_DNA"/>
</dbReference>
<dbReference type="Gene3D" id="1.10.489.10">
    <property type="entry name" value="Chloroperoxidase-like"/>
    <property type="match status" value="1"/>
</dbReference>
<dbReference type="GO" id="GO:0004601">
    <property type="term" value="F:peroxidase activity"/>
    <property type="evidence" value="ECO:0007669"/>
    <property type="project" value="InterPro"/>
</dbReference>
<organism evidence="2 3">
    <name type="scientific">Mycena pura</name>
    <dbReference type="NCBI Taxonomy" id="153505"/>
    <lineage>
        <taxon>Eukaryota</taxon>
        <taxon>Fungi</taxon>
        <taxon>Dikarya</taxon>
        <taxon>Basidiomycota</taxon>
        <taxon>Agaricomycotina</taxon>
        <taxon>Agaricomycetes</taxon>
        <taxon>Agaricomycetidae</taxon>
        <taxon>Agaricales</taxon>
        <taxon>Marasmiineae</taxon>
        <taxon>Mycenaceae</taxon>
        <taxon>Mycena</taxon>
    </lineage>
</organism>
<dbReference type="Proteomes" id="UP001219525">
    <property type="component" value="Unassembled WGS sequence"/>
</dbReference>
<keyword evidence="3" id="KW-1185">Reference proteome</keyword>
<proteinExistence type="predicted"/>
<comment type="caution">
    <text evidence="2">The sequence shown here is derived from an EMBL/GenBank/DDBJ whole genome shotgun (WGS) entry which is preliminary data.</text>
</comment>
<accession>A0AAD6Y3F7</accession>